<protein>
    <submittedName>
        <fullName evidence="5">Galactonate dehydratase</fullName>
        <ecNumber evidence="5">4.2.1.6</ecNumber>
    </submittedName>
</protein>
<dbReference type="Gene3D" id="3.20.20.120">
    <property type="entry name" value="Enolase-like C-terminal domain"/>
    <property type="match status" value="1"/>
</dbReference>
<dbReference type="SUPFAM" id="SSF54826">
    <property type="entry name" value="Enolase N-terminal domain-like"/>
    <property type="match status" value="1"/>
</dbReference>
<dbReference type="Proteomes" id="UP001592582">
    <property type="component" value="Unassembled WGS sequence"/>
</dbReference>
<dbReference type="EC" id="4.2.1.6" evidence="5"/>
<name>A0ABV6VM30_9ACTN</name>
<dbReference type="Pfam" id="PF13378">
    <property type="entry name" value="MR_MLE_C"/>
    <property type="match status" value="1"/>
</dbReference>
<keyword evidence="2" id="KW-0460">Magnesium</keyword>
<organism evidence="5 6">
    <name type="scientific">Streptacidiphilus alkalitolerans</name>
    <dbReference type="NCBI Taxonomy" id="3342712"/>
    <lineage>
        <taxon>Bacteria</taxon>
        <taxon>Bacillati</taxon>
        <taxon>Actinomycetota</taxon>
        <taxon>Actinomycetes</taxon>
        <taxon>Kitasatosporales</taxon>
        <taxon>Streptomycetaceae</taxon>
        <taxon>Streptacidiphilus</taxon>
    </lineage>
</organism>
<keyword evidence="3 5" id="KW-0456">Lyase</keyword>
<dbReference type="Pfam" id="PF02746">
    <property type="entry name" value="MR_MLE_N"/>
    <property type="match status" value="1"/>
</dbReference>
<evidence type="ECO:0000256" key="2">
    <source>
        <dbReference type="ARBA" id="ARBA00022842"/>
    </source>
</evidence>
<dbReference type="PROSITE" id="PS00908">
    <property type="entry name" value="MR_MLE_1"/>
    <property type="match status" value="1"/>
</dbReference>
<dbReference type="SFLD" id="SFLDS00001">
    <property type="entry name" value="Enolase"/>
    <property type="match status" value="1"/>
</dbReference>
<dbReference type="InterPro" id="IPR029017">
    <property type="entry name" value="Enolase-like_N"/>
</dbReference>
<comment type="caution">
    <text evidence="5">The sequence shown here is derived from an EMBL/GenBank/DDBJ whole genome shotgun (WGS) entry which is preliminary data.</text>
</comment>
<feature type="domain" description="Mandelate racemase/muconate lactonizing enzyme C-terminal" evidence="4">
    <location>
        <begin position="125"/>
        <end position="230"/>
    </location>
</feature>
<dbReference type="NCBIfam" id="NF010624">
    <property type="entry name" value="PRK14017.1"/>
    <property type="match status" value="1"/>
</dbReference>
<dbReference type="InterPro" id="IPR013341">
    <property type="entry name" value="Mandelate_racemase_N_dom"/>
</dbReference>
<gene>
    <name evidence="5" type="primary">dgoD</name>
    <name evidence="5" type="ORF">ACEZDG_36355</name>
</gene>
<dbReference type="RefSeq" id="WP_380518837.1">
    <property type="nucleotide sequence ID" value="NZ_JBHEZX010000027.1"/>
</dbReference>
<evidence type="ECO:0000259" key="4">
    <source>
        <dbReference type="SMART" id="SM00922"/>
    </source>
</evidence>
<dbReference type="InterPro" id="IPR018110">
    <property type="entry name" value="Mandel_Rmase/mucon_lact_enz_CS"/>
</dbReference>
<evidence type="ECO:0000256" key="1">
    <source>
        <dbReference type="ARBA" id="ARBA00022723"/>
    </source>
</evidence>
<sequence length="386" mass="42158">MKITRLTTYAVAPRWLFLRIDTDEGVTGWGEPGLEGRVRTVAAAVEELGELLIGADPLRIEAHWQLLTKGGFYRGGPVLSSAIGGIDQALWDIAGKVHGVPVHQLLGGPLRERVRVYSWIGGDRVQDVAEEAARKVEEGFTAVKMNASAQMRAIDTPQAVEEVIQRVTAVREALGPTRDVAIDFHGRVSTGMARRLLPLLEPLQPMFVEEPILPENASRLASVVECTSIPIATGERLYSRWDFLPAMAAGIAVAQPDICHAGGISEIRRIAAQAETYDVFMAPHCPLGPIALASSLQVDFAIPNLLIQEQSLGIHYNGAGSDLLDYLVDPTVFQYRDGWVDRPLGPGLGITIDTKAVESAARWAADHHTEWRTPVWHHEDGAQAEW</sequence>
<dbReference type="InterPro" id="IPR034593">
    <property type="entry name" value="DgoD-like"/>
</dbReference>
<dbReference type="SFLD" id="SFLDF00003">
    <property type="entry name" value="D-galactonate_dehydratase"/>
    <property type="match status" value="1"/>
</dbReference>
<dbReference type="EMBL" id="JBHEZX010000027">
    <property type="protein sequence ID" value="MFC1414746.1"/>
    <property type="molecule type" value="Genomic_DNA"/>
</dbReference>
<dbReference type="InterPro" id="IPR013342">
    <property type="entry name" value="Mandelate_racemase_C"/>
</dbReference>
<dbReference type="SUPFAM" id="SSF51604">
    <property type="entry name" value="Enolase C-terminal domain-like"/>
    <property type="match status" value="1"/>
</dbReference>
<dbReference type="Gene3D" id="3.30.390.10">
    <property type="entry name" value="Enolase-like, N-terminal domain"/>
    <property type="match status" value="1"/>
</dbReference>
<accession>A0ABV6VM30</accession>
<dbReference type="InterPro" id="IPR029065">
    <property type="entry name" value="Enolase_C-like"/>
</dbReference>
<proteinExistence type="predicted"/>
<dbReference type="SFLD" id="SFLDG00179">
    <property type="entry name" value="mandelate_racemase"/>
    <property type="match status" value="1"/>
</dbReference>
<evidence type="ECO:0000256" key="3">
    <source>
        <dbReference type="ARBA" id="ARBA00023239"/>
    </source>
</evidence>
<reference evidence="5 6" key="1">
    <citation type="submission" date="2024-09" db="EMBL/GenBank/DDBJ databases">
        <authorList>
            <person name="Lee S.D."/>
        </authorList>
    </citation>
    <scope>NUCLEOTIDE SEQUENCE [LARGE SCALE GENOMIC DNA]</scope>
    <source>
        <strain evidence="5 6">N1-1</strain>
    </source>
</reference>
<dbReference type="PROSITE" id="PS00909">
    <property type="entry name" value="MR_MLE_2"/>
    <property type="match status" value="1"/>
</dbReference>
<dbReference type="GO" id="GO:0008869">
    <property type="term" value="F:galactonate dehydratase activity"/>
    <property type="evidence" value="ECO:0007669"/>
    <property type="project" value="UniProtKB-EC"/>
</dbReference>
<keyword evidence="6" id="KW-1185">Reference proteome</keyword>
<dbReference type="SMART" id="SM00922">
    <property type="entry name" value="MR_MLE"/>
    <property type="match status" value="1"/>
</dbReference>
<evidence type="ECO:0000313" key="6">
    <source>
        <dbReference type="Proteomes" id="UP001592582"/>
    </source>
</evidence>
<dbReference type="InterPro" id="IPR023592">
    <property type="entry name" value="Galactonate_deHydtase"/>
</dbReference>
<dbReference type="CDD" id="cd03325">
    <property type="entry name" value="D-galactonate_dehydratase"/>
    <property type="match status" value="1"/>
</dbReference>
<keyword evidence="1" id="KW-0479">Metal-binding</keyword>
<evidence type="ECO:0000313" key="5">
    <source>
        <dbReference type="EMBL" id="MFC1414746.1"/>
    </source>
</evidence>
<dbReference type="PANTHER" id="PTHR48080">
    <property type="entry name" value="D-GALACTONATE DEHYDRATASE-RELATED"/>
    <property type="match status" value="1"/>
</dbReference>
<dbReference type="InterPro" id="IPR036849">
    <property type="entry name" value="Enolase-like_C_sf"/>
</dbReference>
<dbReference type="PANTHER" id="PTHR48080:SF2">
    <property type="entry name" value="D-GALACTONATE DEHYDRATASE"/>
    <property type="match status" value="1"/>
</dbReference>